<dbReference type="Proteomes" id="UP000624701">
    <property type="component" value="Unassembled WGS sequence"/>
</dbReference>
<keyword evidence="3" id="KW-1185">Reference proteome</keyword>
<dbReference type="InterPro" id="IPR019861">
    <property type="entry name" value="PorP/SprF_Bacteroidetes"/>
</dbReference>
<gene>
    <name evidence="2" type="ORF">GCM10011444_03390</name>
</gene>
<protein>
    <submittedName>
        <fullName evidence="2">Membrane protein</fullName>
    </submittedName>
</protein>
<dbReference type="RefSeq" id="WP_188372969.1">
    <property type="nucleotide sequence ID" value="NZ_BMDQ01000001.1"/>
</dbReference>
<organism evidence="2 3">
    <name type="scientific">Winogradskyella haliclonae</name>
    <dbReference type="NCBI Taxonomy" id="2048558"/>
    <lineage>
        <taxon>Bacteria</taxon>
        <taxon>Pseudomonadati</taxon>
        <taxon>Bacteroidota</taxon>
        <taxon>Flavobacteriia</taxon>
        <taxon>Flavobacteriales</taxon>
        <taxon>Flavobacteriaceae</taxon>
        <taxon>Winogradskyella</taxon>
    </lineage>
</organism>
<proteinExistence type="predicted"/>
<comment type="caution">
    <text evidence="2">The sequence shown here is derived from an EMBL/GenBank/DDBJ whole genome shotgun (WGS) entry which is preliminary data.</text>
</comment>
<sequence length="304" mass="34245">MKFYKNILKVVALLLFGTIYAQQEPNYALYRYTMNAINPAYAAADGETSLTSSFRSQWVNVQDAPETQTFFFATPLTEKFGIGLSIINDKVFVENRTSFNVDFSYKLKFSETTDLFLGLKAGASTYNIDEDGFGRFGFNNGDSAIQNIDEGFRPNLGVGAHLFNEKYFVSFSINGLLQGERVNVDDGRVTTSNNNSHWYLSGGYNFDLSDKFEFRPSTMIRYVNGSPLSADFTAAFRYNKRFELAGVYTTDGAWAGTLMFNLADWMDFGYAYGGSSRSDLNDINDGTHEILVRFNFPKKNNSDE</sequence>
<evidence type="ECO:0000313" key="3">
    <source>
        <dbReference type="Proteomes" id="UP000624701"/>
    </source>
</evidence>
<accession>A0ABQ2BW14</accession>
<feature type="signal peptide" evidence="1">
    <location>
        <begin position="1"/>
        <end position="21"/>
    </location>
</feature>
<dbReference type="NCBIfam" id="TIGR03519">
    <property type="entry name" value="T9SS_PorP_fam"/>
    <property type="match status" value="1"/>
</dbReference>
<feature type="chain" id="PRO_5047359681" evidence="1">
    <location>
        <begin position="22"/>
        <end position="304"/>
    </location>
</feature>
<reference evidence="3" key="1">
    <citation type="journal article" date="2019" name="Int. J. Syst. Evol. Microbiol.">
        <title>The Global Catalogue of Microorganisms (GCM) 10K type strain sequencing project: providing services to taxonomists for standard genome sequencing and annotation.</title>
        <authorList>
            <consortium name="The Broad Institute Genomics Platform"/>
            <consortium name="The Broad Institute Genome Sequencing Center for Infectious Disease"/>
            <person name="Wu L."/>
            <person name="Ma J."/>
        </authorList>
    </citation>
    <scope>NUCLEOTIDE SEQUENCE [LARGE SCALE GENOMIC DNA]</scope>
    <source>
        <strain evidence="3">CCM 8681</strain>
    </source>
</reference>
<dbReference type="EMBL" id="BMDQ01000001">
    <property type="protein sequence ID" value="GGI56030.1"/>
    <property type="molecule type" value="Genomic_DNA"/>
</dbReference>
<evidence type="ECO:0000313" key="2">
    <source>
        <dbReference type="EMBL" id="GGI56030.1"/>
    </source>
</evidence>
<dbReference type="Pfam" id="PF11751">
    <property type="entry name" value="PorP_SprF"/>
    <property type="match status" value="1"/>
</dbReference>
<evidence type="ECO:0000256" key="1">
    <source>
        <dbReference type="SAM" id="SignalP"/>
    </source>
</evidence>
<keyword evidence="1" id="KW-0732">Signal</keyword>
<name>A0ABQ2BW14_9FLAO</name>